<protein>
    <submittedName>
        <fullName evidence="1">Uncharacterized protein</fullName>
    </submittedName>
</protein>
<comment type="caution">
    <text evidence="1">The sequence shown here is derived from an EMBL/GenBank/DDBJ whole genome shotgun (WGS) entry which is preliminary data.</text>
</comment>
<accession>A0A8X6VMC1</accession>
<dbReference type="EMBL" id="BMAU01021308">
    <property type="protein sequence ID" value="GFY11780.1"/>
    <property type="molecule type" value="Genomic_DNA"/>
</dbReference>
<evidence type="ECO:0000313" key="2">
    <source>
        <dbReference type="Proteomes" id="UP000887159"/>
    </source>
</evidence>
<sequence>MAAVLTYQLWLPYSATRGLLETDLVIFTWPSDEDDTRAGTTSPNFHTTPTEGRLSLDGFNLKPAPSARLELMTRQPRVRYLALATKLLRPLQNKTAETKQLAVSWTLFILKITSTTKKIVVSFLGLPLCAAGCCPHCGAMVNINYCSRLDRLRKSVY</sequence>
<evidence type="ECO:0000313" key="1">
    <source>
        <dbReference type="EMBL" id="GFY11780.1"/>
    </source>
</evidence>
<keyword evidence="2" id="KW-1185">Reference proteome</keyword>
<name>A0A8X6VMC1_TRICX</name>
<dbReference type="Proteomes" id="UP000887159">
    <property type="component" value="Unassembled WGS sequence"/>
</dbReference>
<proteinExistence type="predicted"/>
<gene>
    <name evidence="1" type="ORF">TNCV_1529721</name>
</gene>
<reference evidence="1" key="1">
    <citation type="submission" date="2020-08" db="EMBL/GenBank/DDBJ databases">
        <title>Multicomponent nature underlies the extraordinary mechanical properties of spider dragline silk.</title>
        <authorList>
            <person name="Kono N."/>
            <person name="Nakamura H."/>
            <person name="Mori M."/>
            <person name="Yoshida Y."/>
            <person name="Ohtoshi R."/>
            <person name="Malay A.D."/>
            <person name="Moran D.A.P."/>
            <person name="Tomita M."/>
            <person name="Numata K."/>
            <person name="Arakawa K."/>
        </authorList>
    </citation>
    <scope>NUCLEOTIDE SEQUENCE</scope>
</reference>
<organism evidence="1 2">
    <name type="scientific">Trichonephila clavipes</name>
    <name type="common">Golden silk orbweaver</name>
    <name type="synonym">Nephila clavipes</name>
    <dbReference type="NCBI Taxonomy" id="2585209"/>
    <lineage>
        <taxon>Eukaryota</taxon>
        <taxon>Metazoa</taxon>
        <taxon>Ecdysozoa</taxon>
        <taxon>Arthropoda</taxon>
        <taxon>Chelicerata</taxon>
        <taxon>Arachnida</taxon>
        <taxon>Araneae</taxon>
        <taxon>Araneomorphae</taxon>
        <taxon>Entelegynae</taxon>
        <taxon>Araneoidea</taxon>
        <taxon>Nephilidae</taxon>
        <taxon>Trichonephila</taxon>
    </lineage>
</organism>
<dbReference type="AlphaFoldDB" id="A0A8X6VMC1"/>